<dbReference type="InterPro" id="IPR051599">
    <property type="entry name" value="Cell_Envelope_Assoc"/>
</dbReference>
<proteinExistence type="predicted"/>
<dbReference type="RefSeq" id="WP_204466888.1">
    <property type="nucleotide sequence ID" value="NZ_JAFBCV010000009.1"/>
</dbReference>
<name>A0ABS2SW20_9BACI</name>
<sequence length="205" mass="23020">MYLSTLRIEDLTDAQLTKLLFHVGEDDQKQADCIFVPGSSKAVDYKVPKAASLYKAGRAKTLLFSGGVSWDESKKPEAELMQERAVQLGIPAEAILTETDSLHTKENVLASLLVLDRAFDLHKMERVIIVTSSIHTRRVLLTMKTYMPDWINYSLAPVDDRTTKATNWFASPFSRKRVLTEATKLVEYTRTGAIIDQDLGDLLNT</sequence>
<dbReference type="PANTHER" id="PTHR30336">
    <property type="entry name" value="INNER MEMBRANE PROTEIN, PROBABLE PERMEASE"/>
    <property type="match status" value="1"/>
</dbReference>
<dbReference type="PANTHER" id="PTHR30336:SF4">
    <property type="entry name" value="ENVELOPE BIOGENESIS FACTOR ELYC"/>
    <property type="match status" value="1"/>
</dbReference>
<comment type="caution">
    <text evidence="2">The sequence shown here is derived from an EMBL/GenBank/DDBJ whole genome shotgun (WGS) entry which is preliminary data.</text>
</comment>
<dbReference type="InterPro" id="IPR014729">
    <property type="entry name" value="Rossmann-like_a/b/a_fold"/>
</dbReference>
<accession>A0ABS2SW20</accession>
<keyword evidence="3" id="KW-1185">Reference proteome</keyword>
<dbReference type="Gene3D" id="3.40.50.620">
    <property type="entry name" value="HUPs"/>
    <property type="match status" value="1"/>
</dbReference>
<gene>
    <name evidence="2" type="ORF">JOC54_002987</name>
</gene>
<dbReference type="Pfam" id="PF02698">
    <property type="entry name" value="DUF218"/>
    <property type="match status" value="1"/>
</dbReference>
<dbReference type="CDD" id="cd06259">
    <property type="entry name" value="YdcF-like"/>
    <property type="match status" value="1"/>
</dbReference>
<feature type="domain" description="DUF218" evidence="1">
    <location>
        <begin position="32"/>
        <end position="161"/>
    </location>
</feature>
<dbReference type="InterPro" id="IPR003848">
    <property type="entry name" value="DUF218"/>
</dbReference>
<dbReference type="EMBL" id="JAFBCV010000009">
    <property type="protein sequence ID" value="MBM7839707.1"/>
    <property type="molecule type" value="Genomic_DNA"/>
</dbReference>
<protein>
    <submittedName>
        <fullName evidence="2">Uncharacterized SAM-binding protein YcdF (DUF218 family)</fullName>
    </submittedName>
</protein>
<dbReference type="Proteomes" id="UP001179280">
    <property type="component" value="Unassembled WGS sequence"/>
</dbReference>
<reference evidence="2" key="1">
    <citation type="submission" date="2021-01" db="EMBL/GenBank/DDBJ databases">
        <title>Genomic Encyclopedia of Type Strains, Phase IV (KMG-IV): sequencing the most valuable type-strain genomes for metagenomic binning, comparative biology and taxonomic classification.</title>
        <authorList>
            <person name="Goeker M."/>
        </authorList>
    </citation>
    <scope>NUCLEOTIDE SEQUENCE</scope>
    <source>
        <strain evidence="2">DSM 21943</strain>
    </source>
</reference>
<evidence type="ECO:0000259" key="1">
    <source>
        <dbReference type="Pfam" id="PF02698"/>
    </source>
</evidence>
<evidence type="ECO:0000313" key="2">
    <source>
        <dbReference type="EMBL" id="MBM7839707.1"/>
    </source>
</evidence>
<organism evidence="2 3">
    <name type="scientific">Shouchella xiaoxiensis</name>
    <dbReference type="NCBI Taxonomy" id="766895"/>
    <lineage>
        <taxon>Bacteria</taxon>
        <taxon>Bacillati</taxon>
        <taxon>Bacillota</taxon>
        <taxon>Bacilli</taxon>
        <taxon>Bacillales</taxon>
        <taxon>Bacillaceae</taxon>
        <taxon>Shouchella</taxon>
    </lineage>
</organism>
<evidence type="ECO:0000313" key="3">
    <source>
        <dbReference type="Proteomes" id="UP001179280"/>
    </source>
</evidence>